<dbReference type="SUPFAM" id="SSF82866">
    <property type="entry name" value="Multidrug efflux transporter AcrB transmembrane domain"/>
    <property type="match status" value="2"/>
</dbReference>
<dbReference type="InterPro" id="IPR004869">
    <property type="entry name" value="MMPL_dom"/>
</dbReference>
<evidence type="ECO:0000256" key="2">
    <source>
        <dbReference type="ARBA" id="ARBA00022475"/>
    </source>
</evidence>
<accession>A0ABZ2LEH5</accession>
<dbReference type="PANTHER" id="PTHR33406:SF13">
    <property type="entry name" value="MEMBRANE PROTEIN YDFJ"/>
    <property type="match status" value="1"/>
</dbReference>
<feature type="transmembrane region" description="Helical" evidence="7">
    <location>
        <begin position="710"/>
        <end position="730"/>
    </location>
</feature>
<evidence type="ECO:0000256" key="6">
    <source>
        <dbReference type="SAM" id="MobiDB-lite"/>
    </source>
</evidence>
<feature type="transmembrane region" description="Helical" evidence="7">
    <location>
        <begin position="329"/>
        <end position="351"/>
    </location>
</feature>
<gene>
    <name evidence="9" type="ORF">LVJ94_10055</name>
</gene>
<evidence type="ECO:0000259" key="8">
    <source>
        <dbReference type="Pfam" id="PF03176"/>
    </source>
</evidence>
<feature type="transmembrane region" description="Helical" evidence="7">
    <location>
        <begin position="736"/>
        <end position="758"/>
    </location>
</feature>
<keyword evidence="2" id="KW-1003">Cell membrane</keyword>
<sequence>MSHGLGNPAPPWARAAVAWTVRHGRMLWVIALLLAVPAVWRTANMYMHLRSELEELLPRNAPSVVAIDELRQRMPGLQYLGVIVDTGSAQNLPAGEKMLDDLAARVRAYPPELVREVRLGQAEEKAFLEKNAALYTDLEDLKTIRARIEARRDYEVNKQTGASLDDDEAPPPLDFTDLEAKYKERLGGSSDAKDRFPNGRWSSAEQHVSLMLIEVAEFSSGRGRGTELLERVKADIVSLGGTDHYAPSMKVGYTGDVAISVEETSALMADLSFSSIVVLILVVGVLVVYYRWWRSVLVLLPPLLLATAYSFAIASFPPFNVRELNSNTAFLGSIIVGNGINFGIILLARYIEERRAGVGVDEALVVGVWSSRVGTLSAALAAGVSYASLALTDFRGFAQFGYIGGIGMVTSWTTAYLLMPSLTKALDKDSKAHRRVTHGGFMAPLAKLVTRYSGVVIAATAVLLVLSVHQLSRFGANELEYDFSKLRRADTWVSGEGYWGRKMDALLATYLTPTVILTDSPEQAHAVEEALRRASAAKDSPLHAMISNIRTIDDVLPKDQAAKFVEADAIREDMTPKMRSLVPEEKKEQIDRLLANEENKPITFADLPRVFTTGLRERDGSYGRAVLVFPRPSRALWEGPPLAQFVESLRTIARDAVGPQAKPARVAGSLPLSADILESIRRDGIHASAAALVGVILVVLLLFRTNLISVYIIGGLLLGVVWLAGGMMAFGVRINFANFIAFPITFGIGVDYAVNVMARYAQDGRRDVGLAVRATGGAVALCSLTTTIGYSSLLMAQNRALFLFGLVAVLGEVACVTAAILALPALVSWLDKRRGGRRSTASESSPGSEHGRTATH</sequence>
<feature type="transmembrane region" description="Helical" evidence="7">
    <location>
        <begin position="802"/>
        <end position="830"/>
    </location>
</feature>
<evidence type="ECO:0000256" key="5">
    <source>
        <dbReference type="ARBA" id="ARBA00023136"/>
    </source>
</evidence>
<feature type="domain" description="Membrane transport protein MMPL" evidence="8">
    <location>
        <begin position="247"/>
        <end position="436"/>
    </location>
</feature>
<proteinExistence type="predicted"/>
<dbReference type="Pfam" id="PF03176">
    <property type="entry name" value="MMPL"/>
    <property type="match status" value="2"/>
</dbReference>
<keyword evidence="5 7" id="KW-0472">Membrane</keyword>
<keyword evidence="4 7" id="KW-1133">Transmembrane helix</keyword>
<evidence type="ECO:0000313" key="10">
    <source>
        <dbReference type="Proteomes" id="UP001374803"/>
    </source>
</evidence>
<feature type="transmembrane region" description="Helical" evidence="7">
    <location>
        <begin position="297"/>
        <end position="317"/>
    </location>
</feature>
<feature type="transmembrane region" description="Helical" evidence="7">
    <location>
        <begin position="363"/>
        <end position="387"/>
    </location>
</feature>
<feature type="region of interest" description="Disordered" evidence="6">
    <location>
        <begin position="836"/>
        <end position="856"/>
    </location>
</feature>
<feature type="transmembrane region" description="Helical" evidence="7">
    <location>
        <begin position="440"/>
        <end position="466"/>
    </location>
</feature>
<dbReference type="InterPro" id="IPR050545">
    <property type="entry name" value="Mycobact_MmpL"/>
</dbReference>
<dbReference type="Proteomes" id="UP001374803">
    <property type="component" value="Chromosome"/>
</dbReference>
<feature type="transmembrane region" description="Helical" evidence="7">
    <location>
        <begin position="399"/>
        <end position="419"/>
    </location>
</feature>
<keyword evidence="3 7" id="KW-0812">Transmembrane</keyword>
<evidence type="ECO:0000313" key="9">
    <source>
        <dbReference type="EMBL" id="WXB07575.1"/>
    </source>
</evidence>
<dbReference type="RefSeq" id="WP_394837237.1">
    <property type="nucleotide sequence ID" value="NZ_CP089929.1"/>
</dbReference>
<evidence type="ECO:0000256" key="1">
    <source>
        <dbReference type="ARBA" id="ARBA00004651"/>
    </source>
</evidence>
<keyword evidence="10" id="KW-1185">Reference proteome</keyword>
<feature type="transmembrane region" description="Helical" evidence="7">
    <location>
        <begin position="770"/>
        <end position="790"/>
    </location>
</feature>
<feature type="transmembrane region" description="Helical" evidence="7">
    <location>
        <begin position="271"/>
        <end position="290"/>
    </location>
</feature>
<reference evidence="9" key="1">
    <citation type="submission" date="2021-12" db="EMBL/GenBank/DDBJ databases">
        <title>Discovery of the Pendulisporaceae a myxobacterial family with distinct sporulation behavior and unique specialized metabolism.</title>
        <authorList>
            <person name="Garcia R."/>
            <person name="Popoff A."/>
            <person name="Bader C.D."/>
            <person name="Loehr J."/>
            <person name="Walesch S."/>
            <person name="Walt C."/>
            <person name="Boldt J."/>
            <person name="Bunk B."/>
            <person name="Haeckl F.J.F.P.J."/>
            <person name="Gunesch A.P."/>
            <person name="Birkelbach J."/>
            <person name="Nuebel U."/>
            <person name="Pietschmann T."/>
            <person name="Bach T."/>
            <person name="Mueller R."/>
        </authorList>
    </citation>
    <scope>NUCLEOTIDE SEQUENCE</scope>
    <source>
        <strain evidence="9">MSr11367</strain>
    </source>
</reference>
<protein>
    <submittedName>
        <fullName evidence="9">MMPL family transporter</fullName>
    </submittedName>
</protein>
<feature type="domain" description="Membrane transport protein MMPL" evidence="8">
    <location>
        <begin position="645"/>
        <end position="833"/>
    </location>
</feature>
<organism evidence="9 10">
    <name type="scientific">Pendulispora rubella</name>
    <dbReference type="NCBI Taxonomy" id="2741070"/>
    <lineage>
        <taxon>Bacteria</taxon>
        <taxon>Pseudomonadati</taxon>
        <taxon>Myxococcota</taxon>
        <taxon>Myxococcia</taxon>
        <taxon>Myxococcales</taxon>
        <taxon>Sorangiineae</taxon>
        <taxon>Pendulisporaceae</taxon>
        <taxon>Pendulispora</taxon>
    </lineage>
</organism>
<comment type="subcellular location">
    <subcellularLocation>
        <location evidence="1">Cell membrane</location>
        <topology evidence="1">Multi-pass membrane protein</topology>
    </subcellularLocation>
</comment>
<evidence type="ECO:0000256" key="4">
    <source>
        <dbReference type="ARBA" id="ARBA00022989"/>
    </source>
</evidence>
<evidence type="ECO:0000256" key="3">
    <source>
        <dbReference type="ARBA" id="ARBA00022692"/>
    </source>
</evidence>
<evidence type="ECO:0000256" key="7">
    <source>
        <dbReference type="SAM" id="Phobius"/>
    </source>
</evidence>
<feature type="transmembrane region" description="Helical" evidence="7">
    <location>
        <begin position="685"/>
        <end position="703"/>
    </location>
</feature>
<dbReference type="Gene3D" id="1.20.1640.10">
    <property type="entry name" value="Multidrug efflux transporter AcrB transmembrane domain"/>
    <property type="match status" value="2"/>
</dbReference>
<dbReference type="EMBL" id="CP089983">
    <property type="protein sequence ID" value="WXB07575.1"/>
    <property type="molecule type" value="Genomic_DNA"/>
</dbReference>
<name>A0ABZ2LEH5_9BACT</name>
<dbReference type="PANTHER" id="PTHR33406">
    <property type="entry name" value="MEMBRANE PROTEIN MJ1562-RELATED"/>
    <property type="match status" value="1"/>
</dbReference>